<dbReference type="InterPro" id="IPR041698">
    <property type="entry name" value="Methyltransf_25"/>
</dbReference>
<comment type="caution">
    <text evidence="2">The sequence shown here is derived from an EMBL/GenBank/DDBJ whole genome shotgun (WGS) entry which is preliminary data.</text>
</comment>
<dbReference type="InterPro" id="IPR029063">
    <property type="entry name" value="SAM-dependent_MTases_sf"/>
</dbReference>
<accession>A0A5D4H8L6</accession>
<feature type="domain" description="Methyltransferase" evidence="1">
    <location>
        <begin position="48"/>
        <end position="133"/>
    </location>
</feature>
<dbReference type="EMBL" id="VSZS01000036">
    <property type="protein sequence ID" value="TYR37196.1"/>
    <property type="molecule type" value="Genomic_DNA"/>
</dbReference>
<evidence type="ECO:0000259" key="1">
    <source>
        <dbReference type="Pfam" id="PF13649"/>
    </source>
</evidence>
<evidence type="ECO:0000313" key="2">
    <source>
        <dbReference type="EMBL" id="TYR37196.1"/>
    </source>
</evidence>
<dbReference type="GO" id="GO:0032259">
    <property type="term" value="P:methylation"/>
    <property type="evidence" value="ECO:0007669"/>
    <property type="project" value="UniProtKB-KW"/>
</dbReference>
<reference evidence="2 3" key="1">
    <citation type="submission" date="2019-08" db="EMBL/GenBank/DDBJ databases">
        <authorList>
            <person name="Seo Y.L."/>
        </authorList>
    </citation>
    <scope>NUCLEOTIDE SEQUENCE [LARGE SCALE GENOMIC DNA]</scope>
    <source>
        <strain evidence="2 3">MaA-C15</strain>
    </source>
</reference>
<dbReference type="SUPFAM" id="SSF53335">
    <property type="entry name" value="S-adenosyl-L-methionine-dependent methyltransferases"/>
    <property type="match status" value="1"/>
</dbReference>
<keyword evidence="2" id="KW-0489">Methyltransferase</keyword>
<keyword evidence="3" id="KW-1185">Reference proteome</keyword>
<dbReference type="PANTHER" id="PTHR12843:SF5">
    <property type="entry name" value="EEF1A LYSINE METHYLTRANSFERASE 2"/>
    <property type="match status" value="1"/>
</dbReference>
<dbReference type="Proteomes" id="UP000323258">
    <property type="component" value="Unassembled WGS sequence"/>
</dbReference>
<dbReference type="PANTHER" id="PTHR12843">
    <property type="entry name" value="PROTEIN-LYSINE N-METHYLTRANSFERASE METTL10"/>
    <property type="match status" value="1"/>
</dbReference>
<keyword evidence="2" id="KW-0808">Transferase</keyword>
<protein>
    <submittedName>
        <fullName evidence="2">Class I SAM-dependent methyltransferase</fullName>
    </submittedName>
</protein>
<dbReference type="GO" id="GO:0008168">
    <property type="term" value="F:methyltransferase activity"/>
    <property type="evidence" value="ECO:0007669"/>
    <property type="project" value="UniProtKB-KW"/>
</dbReference>
<organism evidence="2 3">
    <name type="scientific">Neoaquamicrobium microcysteis</name>
    <dbReference type="NCBI Taxonomy" id="2682781"/>
    <lineage>
        <taxon>Bacteria</taxon>
        <taxon>Pseudomonadati</taxon>
        <taxon>Pseudomonadota</taxon>
        <taxon>Alphaproteobacteria</taxon>
        <taxon>Hyphomicrobiales</taxon>
        <taxon>Phyllobacteriaceae</taxon>
        <taxon>Neoaquamicrobium</taxon>
    </lineage>
</organism>
<dbReference type="Gene3D" id="3.40.50.150">
    <property type="entry name" value="Vaccinia Virus protein VP39"/>
    <property type="match status" value="1"/>
</dbReference>
<proteinExistence type="predicted"/>
<dbReference type="OrthoDB" id="9788660at2"/>
<reference evidence="2 3" key="2">
    <citation type="submission" date="2019-09" db="EMBL/GenBank/DDBJ databases">
        <title>Mesorhizobium sp. MaA-C15 isolated from Microcystis aeruginosa.</title>
        <authorList>
            <person name="Jeong S.E."/>
            <person name="Jin H.M."/>
            <person name="Jeon C.O."/>
        </authorList>
    </citation>
    <scope>NUCLEOTIDE SEQUENCE [LARGE SCALE GENOMIC DNA]</scope>
    <source>
        <strain evidence="2 3">MaA-C15</strain>
    </source>
</reference>
<evidence type="ECO:0000313" key="3">
    <source>
        <dbReference type="Proteomes" id="UP000323258"/>
    </source>
</evidence>
<dbReference type="AlphaFoldDB" id="A0A5D4H8L6"/>
<sequence length="207" mass="22578">MNTLSADRAHWDEVYSGKAEEAHSWFQADPAISLELIGRYAPSLGAPIIDIGAGTSRLVDALLAAGHSDITLLDLSEQALDAVRNRIGRNSTTVRMIATDLRQWTPLRSYAVWHDRAVLHFLTDSEGQHAYVEALTTGTGTGSTVIISAFAPDGPERCSGLPVRRYSAADLAVLLGEPFDLVECRKEEHLTPGGVTQHFVITVFRRL</sequence>
<gene>
    <name evidence="2" type="ORF">FY036_00180</name>
</gene>
<name>A0A5D4H8L6_9HYPH</name>
<dbReference type="Pfam" id="PF13649">
    <property type="entry name" value="Methyltransf_25"/>
    <property type="match status" value="1"/>
</dbReference>
<dbReference type="RefSeq" id="WP_148912721.1">
    <property type="nucleotide sequence ID" value="NZ_VSZS01000036.1"/>
</dbReference>